<keyword evidence="3" id="KW-1185">Reference proteome</keyword>
<name>A0A0B1T8G8_OESDE</name>
<feature type="compositionally biased region" description="Basic and acidic residues" evidence="1">
    <location>
        <begin position="79"/>
        <end position="90"/>
    </location>
</feature>
<gene>
    <name evidence="2" type="ORF">OESDEN_07655</name>
</gene>
<evidence type="ECO:0000313" key="3">
    <source>
        <dbReference type="Proteomes" id="UP000053660"/>
    </source>
</evidence>
<feature type="compositionally biased region" description="Polar residues" evidence="1">
    <location>
        <begin position="157"/>
        <end position="167"/>
    </location>
</feature>
<feature type="compositionally biased region" description="Low complexity" evidence="1">
    <location>
        <begin position="17"/>
        <end position="54"/>
    </location>
</feature>
<sequence length="374" mass="40785">MIVTMRSRQSKSRSPSRSRSSQSTDSRMQTASLGSSLHSDYSASSSKKAPSDSGQRLGGTDVGKACSRLLRENPPSTRPQKDLETVETGHMRRMSMPTAVRSTATESSIREANSTTVLSSAPSSRLGLCSSRRQSASSATTSGSRFGRRIRPGDGYPTSTGTSSRSGMESRRSFHLPASRFGLPPPPQGWEERQRQNDSLSVEPEVVEKSLQKSEKSATTVINANAVAEKKISKDVDATLKTARPLKSKKLRKPRPQDTRPSYYGLHGRIKRISRKSKRKAINHLATTTVHPEEAPTQQISPDAFSARRIHDQASPRLKTAIESLEKSNTQTGLEVHVECKMNSSGRMNISGTTPEGLTPKRVTVNGKNIWAGS</sequence>
<protein>
    <submittedName>
        <fullName evidence="2">Uncharacterized protein</fullName>
    </submittedName>
</protein>
<evidence type="ECO:0000313" key="2">
    <source>
        <dbReference type="EMBL" id="KHJ92456.1"/>
    </source>
</evidence>
<feature type="compositionally biased region" description="Polar residues" evidence="1">
    <location>
        <begin position="100"/>
        <end position="123"/>
    </location>
</feature>
<evidence type="ECO:0000256" key="1">
    <source>
        <dbReference type="SAM" id="MobiDB-lite"/>
    </source>
</evidence>
<reference evidence="2 3" key="1">
    <citation type="submission" date="2014-03" db="EMBL/GenBank/DDBJ databases">
        <title>Draft genome of the hookworm Oesophagostomum dentatum.</title>
        <authorList>
            <person name="Mitreva M."/>
        </authorList>
    </citation>
    <scope>NUCLEOTIDE SEQUENCE [LARGE SCALE GENOMIC DNA]</scope>
    <source>
        <strain evidence="2 3">OD-Hann</strain>
    </source>
</reference>
<proteinExistence type="predicted"/>
<feature type="region of interest" description="Disordered" evidence="1">
    <location>
        <begin position="1"/>
        <end position="205"/>
    </location>
</feature>
<dbReference type="AlphaFoldDB" id="A0A0B1T8G8"/>
<dbReference type="Proteomes" id="UP000053660">
    <property type="component" value="Unassembled WGS sequence"/>
</dbReference>
<dbReference type="OrthoDB" id="5846508at2759"/>
<feature type="compositionally biased region" description="Low complexity" evidence="1">
    <location>
        <begin position="130"/>
        <end position="145"/>
    </location>
</feature>
<organism evidence="2 3">
    <name type="scientific">Oesophagostomum dentatum</name>
    <name type="common">Nodular worm</name>
    <dbReference type="NCBI Taxonomy" id="61180"/>
    <lineage>
        <taxon>Eukaryota</taxon>
        <taxon>Metazoa</taxon>
        <taxon>Ecdysozoa</taxon>
        <taxon>Nematoda</taxon>
        <taxon>Chromadorea</taxon>
        <taxon>Rhabditida</taxon>
        <taxon>Rhabditina</taxon>
        <taxon>Rhabditomorpha</taxon>
        <taxon>Strongyloidea</taxon>
        <taxon>Strongylidae</taxon>
        <taxon>Oesophagostomum</taxon>
    </lineage>
</organism>
<accession>A0A0B1T8G8</accession>
<dbReference type="EMBL" id="KN551338">
    <property type="protein sequence ID" value="KHJ92456.1"/>
    <property type="molecule type" value="Genomic_DNA"/>
</dbReference>